<sequence>DVRNKIGNTDSIRRTIRRARRKNVPEEPRSMQFVLPEKWKTTMGGESKEFLIYDSESENRMLIFATSRALTILSSASLWFMDGTFKCSSVFAQLYVIRAEFEDNLLFGTGLQLNQKL</sequence>
<keyword evidence="2" id="KW-1185">Reference proteome</keyword>
<reference evidence="2" key="1">
    <citation type="submission" date="2014-03" db="EMBL/GenBank/DDBJ databases">
        <title>The Genome Sequence of Puccinia striiformis f. sp. tritici PST-78.</title>
        <authorList>
            <consortium name="The Broad Institute Genome Sequencing Platform"/>
            <person name="Cuomo C."/>
            <person name="Hulbert S."/>
            <person name="Chen X."/>
            <person name="Walker B."/>
            <person name="Young S.K."/>
            <person name="Zeng Q."/>
            <person name="Gargeya S."/>
            <person name="Fitzgerald M."/>
            <person name="Haas B."/>
            <person name="Abouelleil A."/>
            <person name="Alvarado L."/>
            <person name="Arachchi H.M."/>
            <person name="Berlin A.M."/>
            <person name="Chapman S.B."/>
            <person name="Goldberg J."/>
            <person name="Griggs A."/>
            <person name="Gujja S."/>
            <person name="Hansen M."/>
            <person name="Howarth C."/>
            <person name="Imamovic A."/>
            <person name="Larimer J."/>
            <person name="McCowan C."/>
            <person name="Montmayeur A."/>
            <person name="Murphy C."/>
            <person name="Neiman D."/>
            <person name="Pearson M."/>
            <person name="Priest M."/>
            <person name="Roberts A."/>
            <person name="Saif S."/>
            <person name="Shea T."/>
            <person name="Sisk P."/>
            <person name="Sykes S."/>
            <person name="Wortman J."/>
            <person name="Nusbaum C."/>
            <person name="Birren B."/>
        </authorList>
    </citation>
    <scope>NUCLEOTIDE SEQUENCE [LARGE SCALE GENOMIC DNA]</scope>
    <source>
        <strain evidence="2">race PST-78</strain>
    </source>
</reference>
<dbReference type="EMBL" id="AJIL01000844">
    <property type="protein sequence ID" value="KNE88819.1"/>
    <property type="molecule type" value="Genomic_DNA"/>
</dbReference>
<name>A0A0L0UPU5_9BASI</name>
<feature type="non-terminal residue" evidence="1">
    <location>
        <position position="1"/>
    </location>
</feature>
<gene>
    <name evidence="1" type="ORF">PSTG_17742</name>
</gene>
<comment type="caution">
    <text evidence="1">The sequence shown here is derived from an EMBL/GenBank/DDBJ whole genome shotgun (WGS) entry which is preliminary data.</text>
</comment>
<accession>A0A0L0UPU5</accession>
<evidence type="ECO:0000313" key="2">
    <source>
        <dbReference type="Proteomes" id="UP000054564"/>
    </source>
</evidence>
<organism evidence="1 2">
    <name type="scientific">Puccinia striiformis f. sp. tritici PST-78</name>
    <dbReference type="NCBI Taxonomy" id="1165861"/>
    <lineage>
        <taxon>Eukaryota</taxon>
        <taxon>Fungi</taxon>
        <taxon>Dikarya</taxon>
        <taxon>Basidiomycota</taxon>
        <taxon>Pucciniomycotina</taxon>
        <taxon>Pucciniomycetes</taxon>
        <taxon>Pucciniales</taxon>
        <taxon>Pucciniaceae</taxon>
        <taxon>Puccinia</taxon>
    </lineage>
</organism>
<dbReference type="AlphaFoldDB" id="A0A0L0UPU5"/>
<proteinExistence type="predicted"/>
<protein>
    <submittedName>
        <fullName evidence="1">Uncharacterized protein</fullName>
    </submittedName>
</protein>
<evidence type="ECO:0000313" key="1">
    <source>
        <dbReference type="EMBL" id="KNE88819.1"/>
    </source>
</evidence>
<dbReference type="Proteomes" id="UP000054564">
    <property type="component" value="Unassembled WGS sequence"/>
</dbReference>